<gene>
    <name evidence="1" type="ORF">Scep_023540</name>
</gene>
<reference evidence="1 2" key="1">
    <citation type="submission" date="2024-01" db="EMBL/GenBank/DDBJ databases">
        <title>Genome assemblies of Stephania.</title>
        <authorList>
            <person name="Yang L."/>
        </authorList>
    </citation>
    <scope>NUCLEOTIDE SEQUENCE [LARGE SCALE GENOMIC DNA]</scope>
    <source>
        <strain evidence="1">JXDWG</strain>
        <tissue evidence="1">Leaf</tissue>
    </source>
</reference>
<comment type="caution">
    <text evidence="1">The sequence shown here is derived from an EMBL/GenBank/DDBJ whole genome shotgun (WGS) entry which is preliminary data.</text>
</comment>
<evidence type="ECO:0000313" key="1">
    <source>
        <dbReference type="EMBL" id="KAK9100110.1"/>
    </source>
</evidence>
<evidence type="ECO:0000313" key="2">
    <source>
        <dbReference type="Proteomes" id="UP001419268"/>
    </source>
</evidence>
<protein>
    <submittedName>
        <fullName evidence="1">Uncharacterized protein</fullName>
    </submittedName>
</protein>
<dbReference type="Proteomes" id="UP001419268">
    <property type="component" value="Unassembled WGS sequence"/>
</dbReference>
<proteinExistence type="predicted"/>
<sequence>MDEAAFALREKKQREKRRNEVTERLLPNVVLSTEQGGDLHQVIQHACAQLCHSTIKSMLRQSMLKGKRGVHPSLYVSTLQAFDPAHEMAALLTWVMARYQLLSRRGSEAAIQVA</sequence>
<dbReference type="AlphaFoldDB" id="A0AAP0HXL3"/>
<keyword evidence="2" id="KW-1185">Reference proteome</keyword>
<accession>A0AAP0HXL3</accession>
<dbReference type="EMBL" id="JBBNAG010000010">
    <property type="protein sequence ID" value="KAK9100110.1"/>
    <property type="molecule type" value="Genomic_DNA"/>
</dbReference>
<name>A0AAP0HXL3_9MAGN</name>
<organism evidence="1 2">
    <name type="scientific">Stephania cephalantha</name>
    <dbReference type="NCBI Taxonomy" id="152367"/>
    <lineage>
        <taxon>Eukaryota</taxon>
        <taxon>Viridiplantae</taxon>
        <taxon>Streptophyta</taxon>
        <taxon>Embryophyta</taxon>
        <taxon>Tracheophyta</taxon>
        <taxon>Spermatophyta</taxon>
        <taxon>Magnoliopsida</taxon>
        <taxon>Ranunculales</taxon>
        <taxon>Menispermaceae</taxon>
        <taxon>Menispermoideae</taxon>
        <taxon>Cissampelideae</taxon>
        <taxon>Stephania</taxon>
    </lineage>
</organism>